<evidence type="ECO:0000256" key="4">
    <source>
        <dbReference type="SAM" id="MobiDB-lite"/>
    </source>
</evidence>
<dbReference type="GO" id="GO:0008061">
    <property type="term" value="F:chitin binding"/>
    <property type="evidence" value="ECO:0007669"/>
    <property type="project" value="UniProtKB-KW"/>
</dbReference>
<evidence type="ECO:0000259" key="5">
    <source>
        <dbReference type="PROSITE" id="PS51782"/>
    </source>
</evidence>
<feature type="compositionally biased region" description="Low complexity" evidence="4">
    <location>
        <begin position="67"/>
        <end position="96"/>
    </location>
</feature>
<evidence type="ECO:0000313" key="7">
    <source>
        <dbReference type="Proteomes" id="UP001302602"/>
    </source>
</evidence>
<keyword evidence="1" id="KW-0147">Chitin-binding</keyword>
<evidence type="ECO:0000256" key="1">
    <source>
        <dbReference type="ARBA" id="ARBA00022669"/>
    </source>
</evidence>
<dbReference type="InterPro" id="IPR018392">
    <property type="entry name" value="LysM"/>
</dbReference>
<name>A0AAN6U380_9PEZI</name>
<keyword evidence="2" id="KW-0843">Virulence</keyword>
<dbReference type="InterPro" id="IPR036779">
    <property type="entry name" value="LysM_dom_sf"/>
</dbReference>
<evidence type="ECO:0000313" key="6">
    <source>
        <dbReference type="EMBL" id="KAK4125354.1"/>
    </source>
</evidence>
<gene>
    <name evidence="6" type="ORF">N657DRAFT_655378</name>
</gene>
<feature type="region of interest" description="Disordered" evidence="4">
    <location>
        <begin position="67"/>
        <end position="98"/>
    </location>
</feature>
<reference evidence="6" key="2">
    <citation type="submission" date="2023-05" db="EMBL/GenBank/DDBJ databases">
        <authorList>
            <consortium name="Lawrence Berkeley National Laboratory"/>
            <person name="Steindorff A."/>
            <person name="Hensen N."/>
            <person name="Bonometti L."/>
            <person name="Westerberg I."/>
            <person name="Brannstrom I.O."/>
            <person name="Guillou S."/>
            <person name="Cros-Aarteil S."/>
            <person name="Calhoun S."/>
            <person name="Haridas S."/>
            <person name="Kuo A."/>
            <person name="Mondo S."/>
            <person name="Pangilinan J."/>
            <person name="Riley R."/>
            <person name="Labutti K."/>
            <person name="Andreopoulos B."/>
            <person name="Lipzen A."/>
            <person name="Chen C."/>
            <person name="Yanf M."/>
            <person name="Daum C."/>
            <person name="Ng V."/>
            <person name="Clum A."/>
            <person name="Ohm R."/>
            <person name="Martin F."/>
            <person name="Silar P."/>
            <person name="Natvig D."/>
            <person name="Lalanne C."/>
            <person name="Gautier V."/>
            <person name="Ament-Velasquez S.L."/>
            <person name="Kruys A."/>
            <person name="Hutchinson M.I."/>
            <person name="Powell A.J."/>
            <person name="Barry K."/>
            <person name="Miller A.N."/>
            <person name="Grigoriev I.V."/>
            <person name="Debuchy R."/>
            <person name="Gladieux P."/>
            <person name="Thoren M.H."/>
            <person name="Johannesson H."/>
        </authorList>
    </citation>
    <scope>NUCLEOTIDE SEQUENCE</scope>
    <source>
        <strain evidence="6">CBS 731.68</strain>
    </source>
</reference>
<accession>A0AAN6U380</accession>
<dbReference type="PROSITE" id="PS51782">
    <property type="entry name" value="LYSM"/>
    <property type="match status" value="1"/>
</dbReference>
<dbReference type="EMBL" id="MU853226">
    <property type="protein sequence ID" value="KAK4125354.1"/>
    <property type="molecule type" value="Genomic_DNA"/>
</dbReference>
<reference evidence="6" key="1">
    <citation type="journal article" date="2023" name="Mol. Phylogenet. Evol.">
        <title>Genome-scale phylogeny and comparative genomics of the fungal order Sordariales.</title>
        <authorList>
            <person name="Hensen N."/>
            <person name="Bonometti L."/>
            <person name="Westerberg I."/>
            <person name="Brannstrom I.O."/>
            <person name="Guillou S."/>
            <person name="Cros-Aarteil S."/>
            <person name="Calhoun S."/>
            <person name="Haridas S."/>
            <person name="Kuo A."/>
            <person name="Mondo S."/>
            <person name="Pangilinan J."/>
            <person name="Riley R."/>
            <person name="LaButti K."/>
            <person name="Andreopoulos B."/>
            <person name="Lipzen A."/>
            <person name="Chen C."/>
            <person name="Yan M."/>
            <person name="Daum C."/>
            <person name="Ng V."/>
            <person name="Clum A."/>
            <person name="Steindorff A."/>
            <person name="Ohm R.A."/>
            <person name="Martin F."/>
            <person name="Silar P."/>
            <person name="Natvig D.O."/>
            <person name="Lalanne C."/>
            <person name="Gautier V."/>
            <person name="Ament-Velasquez S.L."/>
            <person name="Kruys A."/>
            <person name="Hutchinson M.I."/>
            <person name="Powell A.J."/>
            <person name="Barry K."/>
            <person name="Miller A.N."/>
            <person name="Grigoriev I.V."/>
            <person name="Debuchy R."/>
            <person name="Gladieux P."/>
            <person name="Hiltunen Thoren M."/>
            <person name="Johannesson H."/>
        </authorList>
    </citation>
    <scope>NUCLEOTIDE SEQUENCE</scope>
    <source>
        <strain evidence="6">CBS 731.68</strain>
    </source>
</reference>
<dbReference type="AlphaFoldDB" id="A0AAN6U380"/>
<comment type="similarity">
    <text evidence="3">Belongs to the secreted LysM effector family.</text>
</comment>
<dbReference type="RefSeq" id="XP_062649125.1">
    <property type="nucleotide sequence ID" value="XM_062794599.1"/>
</dbReference>
<dbReference type="Pfam" id="PF01476">
    <property type="entry name" value="LysM"/>
    <property type="match status" value="1"/>
</dbReference>
<dbReference type="Gene3D" id="3.10.350.10">
    <property type="entry name" value="LysM domain"/>
    <property type="match status" value="1"/>
</dbReference>
<protein>
    <submittedName>
        <fullName evidence="6">Carbohydrate-binding module family 50 protein</fullName>
    </submittedName>
</protein>
<sequence length="269" mass="28259">MVAARVLLRRGVDCLCYETAGSGVTCETIARAWGLTVDGFEKLNPGFTCPDLEVNKPYCVMGTVTPDPSSTTTITSRTASTTTSTSTPSNTATPSPVQDGMVANRNRFHFVQQGHTCATIATLYSISSDCTGLWASTYACVGVVGVNPTPTTTKPGNGITTPTPAHPGMVSNCNKFVYNNVGGGQWVKLWNGIEEDCRSIQAHTYVCIGVIGGTPTPTRTRSGNGITTPTPAHPGMVSNCNKFVYVNPGDTCDGIAFWSGVAGGQYVKL</sequence>
<evidence type="ECO:0000256" key="3">
    <source>
        <dbReference type="ARBA" id="ARBA00044955"/>
    </source>
</evidence>
<dbReference type="PANTHER" id="PTHR34997:SF1">
    <property type="entry name" value="PEPTIDOGLYCAN-BINDING LYSIN DOMAIN"/>
    <property type="match status" value="1"/>
</dbReference>
<evidence type="ECO:0000256" key="2">
    <source>
        <dbReference type="ARBA" id="ARBA00023026"/>
    </source>
</evidence>
<dbReference type="Proteomes" id="UP001302602">
    <property type="component" value="Unassembled WGS sequence"/>
</dbReference>
<feature type="domain" description="LysM" evidence="5">
    <location>
        <begin position="16"/>
        <end position="60"/>
    </location>
</feature>
<comment type="caution">
    <text evidence="6">The sequence shown here is derived from an EMBL/GenBank/DDBJ whole genome shotgun (WGS) entry which is preliminary data.</text>
</comment>
<dbReference type="InterPro" id="IPR052210">
    <property type="entry name" value="LysM1-like"/>
</dbReference>
<proteinExistence type="inferred from homology"/>
<dbReference type="PANTHER" id="PTHR34997">
    <property type="entry name" value="AM15"/>
    <property type="match status" value="1"/>
</dbReference>
<dbReference type="GeneID" id="87831368"/>
<keyword evidence="7" id="KW-1185">Reference proteome</keyword>
<organism evidence="6 7">
    <name type="scientific">Parathielavia appendiculata</name>
    <dbReference type="NCBI Taxonomy" id="2587402"/>
    <lineage>
        <taxon>Eukaryota</taxon>
        <taxon>Fungi</taxon>
        <taxon>Dikarya</taxon>
        <taxon>Ascomycota</taxon>
        <taxon>Pezizomycotina</taxon>
        <taxon>Sordariomycetes</taxon>
        <taxon>Sordariomycetidae</taxon>
        <taxon>Sordariales</taxon>
        <taxon>Chaetomiaceae</taxon>
        <taxon>Parathielavia</taxon>
    </lineage>
</organism>